<feature type="compositionally biased region" description="Low complexity" evidence="5">
    <location>
        <begin position="66"/>
        <end position="86"/>
    </location>
</feature>
<name>A0A507B6R3_9PEZI</name>
<dbReference type="OrthoDB" id="2123952at2759"/>
<feature type="domain" description="Zn(2)-C6 fungal-type" evidence="6">
    <location>
        <begin position="30"/>
        <end position="57"/>
    </location>
</feature>
<proteinExistence type="predicted"/>
<dbReference type="Pfam" id="PF04082">
    <property type="entry name" value="Fungal_trans"/>
    <property type="match status" value="1"/>
</dbReference>
<dbReference type="SMART" id="SM00906">
    <property type="entry name" value="Fungal_trans"/>
    <property type="match status" value="1"/>
</dbReference>
<dbReference type="EMBL" id="SKBQ01000037">
    <property type="protein sequence ID" value="TPX13079.1"/>
    <property type="molecule type" value="Genomic_DNA"/>
</dbReference>
<dbReference type="GO" id="GO:0005634">
    <property type="term" value="C:nucleus"/>
    <property type="evidence" value="ECO:0007669"/>
    <property type="project" value="TreeGrafter"/>
</dbReference>
<dbReference type="Pfam" id="PF00172">
    <property type="entry name" value="Zn_clus"/>
    <property type="match status" value="1"/>
</dbReference>
<feature type="region of interest" description="Disordered" evidence="5">
    <location>
        <begin position="66"/>
        <end position="88"/>
    </location>
</feature>
<accession>A0A507B6R3</accession>
<dbReference type="PANTHER" id="PTHR47424">
    <property type="entry name" value="REGULATORY PROTEIN GAL4"/>
    <property type="match status" value="1"/>
</dbReference>
<dbReference type="GeneID" id="41973952"/>
<protein>
    <recommendedName>
        <fullName evidence="6">Zn(2)-C6 fungal-type domain-containing protein</fullName>
    </recommendedName>
</protein>
<evidence type="ECO:0000256" key="5">
    <source>
        <dbReference type="SAM" id="MobiDB-lite"/>
    </source>
</evidence>
<feature type="compositionally biased region" description="Basic residues" evidence="5">
    <location>
        <begin position="179"/>
        <end position="191"/>
    </location>
</feature>
<dbReference type="SUPFAM" id="SSF57701">
    <property type="entry name" value="Zn2/Cys6 DNA-binding domain"/>
    <property type="match status" value="1"/>
</dbReference>
<dbReference type="InterPro" id="IPR036864">
    <property type="entry name" value="Zn2-C6_fun-type_DNA-bd_sf"/>
</dbReference>
<keyword evidence="4" id="KW-0539">Nucleus</keyword>
<dbReference type="RefSeq" id="XP_030994790.1">
    <property type="nucleotide sequence ID" value="XM_031141145.1"/>
</dbReference>
<keyword evidence="3" id="KW-0804">Transcription</keyword>
<dbReference type="AlphaFoldDB" id="A0A507B6R3"/>
<dbReference type="Gene3D" id="4.10.240.10">
    <property type="entry name" value="Zn(2)-C6 fungal-type DNA-binding domain"/>
    <property type="match status" value="1"/>
</dbReference>
<dbReference type="GO" id="GO:0000435">
    <property type="term" value="P:positive regulation of transcription from RNA polymerase II promoter by galactose"/>
    <property type="evidence" value="ECO:0007669"/>
    <property type="project" value="TreeGrafter"/>
</dbReference>
<evidence type="ECO:0000256" key="4">
    <source>
        <dbReference type="ARBA" id="ARBA00023242"/>
    </source>
</evidence>
<dbReference type="InterPro" id="IPR007219">
    <property type="entry name" value="XnlR_reg_dom"/>
</dbReference>
<dbReference type="GO" id="GO:0008270">
    <property type="term" value="F:zinc ion binding"/>
    <property type="evidence" value="ECO:0007669"/>
    <property type="project" value="InterPro"/>
</dbReference>
<dbReference type="InterPro" id="IPR051127">
    <property type="entry name" value="Fungal_SecMet_Regulators"/>
</dbReference>
<keyword evidence="8" id="KW-1185">Reference proteome</keyword>
<dbReference type="InterPro" id="IPR001138">
    <property type="entry name" value="Zn2Cys6_DnaBD"/>
</dbReference>
<evidence type="ECO:0000313" key="8">
    <source>
        <dbReference type="Proteomes" id="UP000319257"/>
    </source>
</evidence>
<dbReference type="CDD" id="cd12148">
    <property type="entry name" value="fungal_TF_MHR"/>
    <property type="match status" value="1"/>
</dbReference>
<dbReference type="GO" id="GO:0000978">
    <property type="term" value="F:RNA polymerase II cis-regulatory region sequence-specific DNA binding"/>
    <property type="evidence" value="ECO:0007669"/>
    <property type="project" value="TreeGrafter"/>
</dbReference>
<evidence type="ECO:0000256" key="3">
    <source>
        <dbReference type="ARBA" id="ARBA00023163"/>
    </source>
</evidence>
<feature type="region of interest" description="Disordered" evidence="5">
    <location>
        <begin position="152"/>
        <end position="193"/>
    </location>
</feature>
<dbReference type="Proteomes" id="UP000319257">
    <property type="component" value="Unassembled WGS sequence"/>
</dbReference>
<comment type="caution">
    <text evidence="7">The sequence shown here is derived from an EMBL/GenBank/DDBJ whole genome shotgun (WGS) entry which is preliminary data.</text>
</comment>
<organism evidence="7 8">
    <name type="scientific">Thyridium curvatum</name>
    <dbReference type="NCBI Taxonomy" id="1093900"/>
    <lineage>
        <taxon>Eukaryota</taxon>
        <taxon>Fungi</taxon>
        <taxon>Dikarya</taxon>
        <taxon>Ascomycota</taxon>
        <taxon>Pezizomycotina</taxon>
        <taxon>Sordariomycetes</taxon>
        <taxon>Sordariomycetidae</taxon>
        <taxon>Thyridiales</taxon>
        <taxon>Thyridiaceae</taxon>
        <taxon>Thyridium</taxon>
    </lineage>
</organism>
<dbReference type="CDD" id="cd00067">
    <property type="entry name" value="GAL4"/>
    <property type="match status" value="1"/>
</dbReference>
<keyword evidence="1" id="KW-0479">Metal-binding</keyword>
<dbReference type="GO" id="GO:0000981">
    <property type="term" value="F:DNA-binding transcription factor activity, RNA polymerase II-specific"/>
    <property type="evidence" value="ECO:0007669"/>
    <property type="project" value="InterPro"/>
</dbReference>
<evidence type="ECO:0000259" key="6">
    <source>
        <dbReference type="PROSITE" id="PS50048"/>
    </source>
</evidence>
<dbReference type="PROSITE" id="PS50048">
    <property type="entry name" value="ZN2_CY6_FUNGAL_2"/>
    <property type="match status" value="1"/>
</dbReference>
<feature type="region of interest" description="Disordered" evidence="5">
    <location>
        <begin position="1"/>
        <end position="25"/>
    </location>
</feature>
<feature type="region of interest" description="Disordered" evidence="5">
    <location>
        <begin position="213"/>
        <end position="245"/>
    </location>
</feature>
<dbReference type="InParanoid" id="A0A507B6R3"/>
<dbReference type="GO" id="GO:0006351">
    <property type="term" value="P:DNA-templated transcription"/>
    <property type="evidence" value="ECO:0007669"/>
    <property type="project" value="InterPro"/>
</dbReference>
<sequence>MPKSPGGIKRPAAAKATETSRKRAPYTARACGVCRRRKRRCSGDNPCTYCASRSLICDDLSEPPVVVSQAASPPPSLSSRDPQDSSMRTFSVNKQLAQTSQTEMRPYYESDLECLGTLGQLVANFQDQIGTLTTRLDRMERNTPLLHREEGRSHFDRTTQSACSPDFLTEERSSPNTSKRPHQRMIPRKRFFGPTSPDYSWNMAQIRLQQGHKYGRPSLPDLNDSHSEDGGSTDGIDDVDGSSSGNMSSRFLERLTSFRRLLKKQESLRLIYEWESVFGDFHPIVDIGVIQRLIEDSYKPNRPTSREGLLLITNLVLAITLCAEPASEIDVCRAIYSYCREAIGDLIVSPTPTLENVVILLLVGIYHFFRDDPCFSWRMVGMAGNMLLELGLHNREIPDHVLNSENEREQAVAIICSTIVLDRQWSAAVGLPTHFQQSHFRHIMKLPVSDLLQSKACSSLLMLHCIQIQSPFLKGMVSFMVVSDKFTSTLSHITNTDQPYDDDDAAFETLNFQIEQWRKNAVGSYNFTLHSTWRTIPISRIPSWAIMLNLRANAARTMLLRPFFFTNRLTPASRKNIEPAVHRISDTINILTSLDNSTDVYRKQQPYYSHLLVSTCSLMYLVVAYVAQHKIALADDLPANFSEIMEKSFKKAFDLAEAYNTTSRASRKLRKRLLLVREPLVQLEILPPETQRPANHHSVGQSERTSRKLERGPVSGPVELRPDVVSMSLQPVGLEEVDRHGYQPAIAQYVRDGPTPYAPIDMALDINAFEGAGAIHNVTTSGGVQKIKLGSELRAGMTPSHISVRHSGGHIASRLAKFSQLQSLHRVTLAKVVRPSTTHTTKSSFHFAQNESQPFRMNILNFPEEITLKIVEATIPETIESIALTCRALHRISAPFLAEHNQLRRRYRNFTYSFLASLDWWGRVSELEMDPVTKETGIQIANAAQLLQAIGTEPLIARYIQTADLTKENMLNTYKGRDDKSILCTLEPDSPLRHLLLDSPYLREAGISIDSWPNECSHPFIDSIVLLTLLPNVEKILLPWWMKEGPFQEADRDEHFRNLLHTIQRRAYSGDPGASLSKLAVRPHFQGTELHLLWKRKSD</sequence>
<dbReference type="STRING" id="1093900.A0A507B6R3"/>
<dbReference type="PANTHER" id="PTHR47424:SF5">
    <property type="entry name" value="ZN(II)2CYS6 TRANSCRIPTION FACTOR (EUROFUNG)"/>
    <property type="match status" value="1"/>
</dbReference>
<reference evidence="7 8" key="1">
    <citation type="submission" date="2019-06" db="EMBL/GenBank/DDBJ databases">
        <title>Draft genome sequence of the filamentous fungus Phialemoniopsis curvata isolated from diesel fuel.</title>
        <authorList>
            <person name="Varaljay V.A."/>
            <person name="Lyon W.J."/>
            <person name="Crouch A.L."/>
            <person name="Drake C.E."/>
            <person name="Hollomon J.M."/>
            <person name="Nadeau L.J."/>
            <person name="Nunn H.S."/>
            <person name="Stevenson B.S."/>
            <person name="Bojanowski C.L."/>
            <person name="Crookes-Goodson W.J."/>
        </authorList>
    </citation>
    <scope>NUCLEOTIDE SEQUENCE [LARGE SCALE GENOMIC DNA]</scope>
    <source>
        <strain evidence="7 8">D216</strain>
    </source>
</reference>
<evidence type="ECO:0000313" key="7">
    <source>
        <dbReference type="EMBL" id="TPX13079.1"/>
    </source>
</evidence>
<dbReference type="PROSITE" id="PS00463">
    <property type="entry name" value="ZN2_CY6_FUNGAL_1"/>
    <property type="match status" value="1"/>
</dbReference>
<dbReference type="SMART" id="SM00066">
    <property type="entry name" value="GAL4"/>
    <property type="match status" value="1"/>
</dbReference>
<evidence type="ECO:0000256" key="2">
    <source>
        <dbReference type="ARBA" id="ARBA00023015"/>
    </source>
</evidence>
<evidence type="ECO:0000256" key="1">
    <source>
        <dbReference type="ARBA" id="ARBA00022723"/>
    </source>
</evidence>
<feature type="region of interest" description="Disordered" evidence="5">
    <location>
        <begin position="686"/>
        <end position="720"/>
    </location>
</feature>
<gene>
    <name evidence="7" type="ORF">E0L32_006505</name>
</gene>
<keyword evidence="2" id="KW-0805">Transcription regulation</keyword>